<gene>
    <name evidence="2" type="ORF">CISIN_1g0084531mg</name>
</gene>
<protein>
    <submittedName>
        <fullName evidence="2">Uncharacterized protein</fullName>
    </submittedName>
</protein>
<sequence>MSQKRQQEDGKARAENCPEDKRRKGHTFKNVVQEVMKIQSVQHFLEPVLEPLIRRV</sequence>
<reference evidence="2 3" key="1">
    <citation type="submission" date="2014-04" db="EMBL/GenBank/DDBJ databases">
        <authorList>
            <consortium name="International Citrus Genome Consortium"/>
            <person name="Gmitter F."/>
            <person name="Chen C."/>
            <person name="Farmerie W."/>
            <person name="Harkins T."/>
            <person name="Desany B."/>
            <person name="Mohiuddin M."/>
            <person name="Kodira C."/>
            <person name="Borodovsky M."/>
            <person name="Lomsadze A."/>
            <person name="Burns P."/>
            <person name="Jenkins J."/>
            <person name="Prochnik S."/>
            <person name="Shu S."/>
            <person name="Chapman J."/>
            <person name="Pitluck S."/>
            <person name="Schmutz J."/>
            <person name="Rokhsar D."/>
        </authorList>
    </citation>
    <scope>NUCLEOTIDE SEQUENCE</scope>
</reference>
<dbReference type="AlphaFoldDB" id="A0A067FUF2"/>
<feature type="compositionally biased region" description="Basic and acidic residues" evidence="1">
    <location>
        <begin position="1"/>
        <end position="22"/>
    </location>
</feature>
<evidence type="ECO:0000313" key="2">
    <source>
        <dbReference type="EMBL" id="KDO69775.1"/>
    </source>
</evidence>
<organism evidence="2 3">
    <name type="scientific">Citrus sinensis</name>
    <name type="common">Sweet orange</name>
    <name type="synonym">Citrus aurantium var. sinensis</name>
    <dbReference type="NCBI Taxonomy" id="2711"/>
    <lineage>
        <taxon>Eukaryota</taxon>
        <taxon>Viridiplantae</taxon>
        <taxon>Streptophyta</taxon>
        <taxon>Embryophyta</taxon>
        <taxon>Tracheophyta</taxon>
        <taxon>Spermatophyta</taxon>
        <taxon>Magnoliopsida</taxon>
        <taxon>eudicotyledons</taxon>
        <taxon>Gunneridae</taxon>
        <taxon>Pentapetalae</taxon>
        <taxon>rosids</taxon>
        <taxon>malvids</taxon>
        <taxon>Sapindales</taxon>
        <taxon>Rutaceae</taxon>
        <taxon>Aurantioideae</taxon>
        <taxon>Citrus</taxon>
    </lineage>
</organism>
<proteinExistence type="predicted"/>
<keyword evidence="3" id="KW-1185">Reference proteome</keyword>
<accession>A0A067FUF2</accession>
<feature type="non-terminal residue" evidence="2">
    <location>
        <position position="56"/>
    </location>
</feature>
<evidence type="ECO:0000256" key="1">
    <source>
        <dbReference type="SAM" id="MobiDB-lite"/>
    </source>
</evidence>
<dbReference type="STRING" id="2711.A0A067FUF2"/>
<dbReference type="Proteomes" id="UP000027120">
    <property type="component" value="Unassembled WGS sequence"/>
</dbReference>
<feature type="region of interest" description="Disordered" evidence="1">
    <location>
        <begin position="1"/>
        <end position="28"/>
    </location>
</feature>
<dbReference type="EMBL" id="KK784892">
    <property type="protein sequence ID" value="KDO69775.1"/>
    <property type="molecule type" value="Genomic_DNA"/>
</dbReference>
<name>A0A067FUF2_CITSI</name>
<dbReference type="EMBL" id="KK784892">
    <property type="protein sequence ID" value="KDO69774.1"/>
    <property type="molecule type" value="Genomic_DNA"/>
</dbReference>
<evidence type="ECO:0000313" key="3">
    <source>
        <dbReference type="Proteomes" id="UP000027120"/>
    </source>
</evidence>